<sequence>MIRTRPCTSATAPARKSDTVSSLSITQQIEEALEHDRGRDTTLLSSHRQDWTPGKPTQHTIVLDAPQKEVELNSDGIPNTNAYSGVSDTLPLDNDVKNSKGNTPPEATAKCRQCEDVLDTSTLRDYPFDCSYVNKNNTEQEWISAVVRKFLRSLRDNNRDQLPLDYFVKTYTKTANRLVLGLLNSLCFEHQRVPMLLSTVERAIFNDSQMKDLGWHNHLPDEDCETWMSITARTRHLSRISKRSWMPARLNTVQRAITDHARAPKACCTGSMLI</sequence>
<dbReference type="Proteomes" id="UP000024635">
    <property type="component" value="Unassembled WGS sequence"/>
</dbReference>
<name>A0A016WGQ8_9BILA</name>
<feature type="compositionally biased region" description="Polar residues" evidence="1">
    <location>
        <begin position="1"/>
        <end position="11"/>
    </location>
</feature>
<evidence type="ECO:0000256" key="1">
    <source>
        <dbReference type="SAM" id="MobiDB-lite"/>
    </source>
</evidence>
<feature type="region of interest" description="Disordered" evidence="1">
    <location>
        <begin position="1"/>
        <end position="23"/>
    </location>
</feature>
<proteinExistence type="predicted"/>
<comment type="caution">
    <text evidence="2">The sequence shown here is derived from an EMBL/GenBank/DDBJ whole genome shotgun (WGS) entry which is preliminary data.</text>
</comment>
<organism evidence="2 3">
    <name type="scientific">Ancylostoma ceylanicum</name>
    <dbReference type="NCBI Taxonomy" id="53326"/>
    <lineage>
        <taxon>Eukaryota</taxon>
        <taxon>Metazoa</taxon>
        <taxon>Ecdysozoa</taxon>
        <taxon>Nematoda</taxon>
        <taxon>Chromadorea</taxon>
        <taxon>Rhabditida</taxon>
        <taxon>Rhabditina</taxon>
        <taxon>Rhabditomorpha</taxon>
        <taxon>Strongyloidea</taxon>
        <taxon>Ancylostomatidae</taxon>
        <taxon>Ancylostomatinae</taxon>
        <taxon>Ancylostoma</taxon>
    </lineage>
</organism>
<dbReference type="AlphaFoldDB" id="A0A016WGQ8"/>
<evidence type="ECO:0000313" key="3">
    <source>
        <dbReference type="Proteomes" id="UP000024635"/>
    </source>
</evidence>
<keyword evidence="3" id="KW-1185">Reference proteome</keyword>
<dbReference type="EMBL" id="JARK01000294">
    <property type="protein sequence ID" value="EYC38801.1"/>
    <property type="molecule type" value="Genomic_DNA"/>
</dbReference>
<reference evidence="3" key="1">
    <citation type="journal article" date="2015" name="Nat. Genet.">
        <title>The genome and transcriptome of the zoonotic hookworm Ancylostoma ceylanicum identify infection-specific gene families.</title>
        <authorList>
            <person name="Schwarz E.M."/>
            <person name="Hu Y."/>
            <person name="Antoshechkin I."/>
            <person name="Miller M.M."/>
            <person name="Sternberg P.W."/>
            <person name="Aroian R.V."/>
        </authorList>
    </citation>
    <scope>NUCLEOTIDE SEQUENCE</scope>
    <source>
        <strain evidence="3">HY135</strain>
    </source>
</reference>
<gene>
    <name evidence="2" type="primary">Acey_s0694.g1595</name>
    <name evidence="2" type="ORF">Y032_0694g1595</name>
</gene>
<evidence type="ECO:0000313" key="2">
    <source>
        <dbReference type="EMBL" id="EYC38801.1"/>
    </source>
</evidence>
<protein>
    <submittedName>
        <fullName evidence="2">Uncharacterized protein</fullName>
    </submittedName>
</protein>
<accession>A0A016WGQ8</accession>